<accession>A0A6P8AXY4</accession>
<reference evidence="2 3" key="1">
    <citation type="journal article" date="2019" name="Mol. Biol. Evol.">
        <title>Blast fungal genomes show frequent chromosomal changes, gene gains and losses, and effector gene turnover.</title>
        <authorList>
            <person name="Gomez Luciano L.B."/>
            <person name="Jason Tsai I."/>
            <person name="Chuma I."/>
            <person name="Tosa Y."/>
            <person name="Chen Y.H."/>
            <person name="Li J.Y."/>
            <person name="Li M.Y."/>
            <person name="Jade Lu M.Y."/>
            <person name="Nakayashiki H."/>
            <person name="Li W.H."/>
        </authorList>
    </citation>
    <scope>NUCLEOTIDE SEQUENCE [LARGE SCALE GENOMIC DNA]</scope>
    <source>
        <strain evidence="2 3">NI907</strain>
    </source>
</reference>
<evidence type="ECO:0000313" key="2">
    <source>
        <dbReference type="Proteomes" id="UP000515153"/>
    </source>
</evidence>
<feature type="compositionally biased region" description="Low complexity" evidence="1">
    <location>
        <begin position="211"/>
        <end position="240"/>
    </location>
</feature>
<organism evidence="2 3">
    <name type="scientific">Pyricularia grisea</name>
    <name type="common">Crabgrass-specific blast fungus</name>
    <name type="synonym">Magnaporthe grisea</name>
    <dbReference type="NCBI Taxonomy" id="148305"/>
    <lineage>
        <taxon>Eukaryota</taxon>
        <taxon>Fungi</taxon>
        <taxon>Dikarya</taxon>
        <taxon>Ascomycota</taxon>
        <taxon>Pezizomycotina</taxon>
        <taxon>Sordariomycetes</taxon>
        <taxon>Sordariomycetidae</taxon>
        <taxon>Magnaporthales</taxon>
        <taxon>Pyriculariaceae</taxon>
        <taxon>Pyricularia</taxon>
    </lineage>
</organism>
<gene>
    <name evidence="3" type="ORF">PgNI_11015</name>
</gene>
<feature type="compositionally biased region" description="Polar residues" evidence="1">
    <location>
        <begin position="250"/>
        <end position="270"/>
    </location>
</feature>
<sequence length="427" mass="46290">MAGTHRSLSMHPDVANESELSITRDQHSRNARNADYKAMLNARIAVRRTVEYSLASDQERDRLLKAAMAEASARRLQNRQDHDSKMADFDNGIRQKKTNVPIKAFLESTAAANRRSQTLPSMDLGKLATPRTPAPQQLYPTPSTVSSTIFRSIETIPRGPGIDIAPPEPVPDMEPSRPPLTRSFARRTTGMTGMTGKKKTTGGTVHAASMAQGSPTSSTSASLSPRSSQRTTTKRTSVVTKSKEPDSPPFSLSNNHGDPASDTSTGTNGTRLKRKVPGTDDDASSPGKRPRPSMETQFEALRNVVQNLSGQMSQQRNSIEVLQHGSQPRDGGGGSPVVVYQSSSFNAQVQNLNQLAKAQHEAALTLIQLTYPRMAAALDRLNEATEAIVTRVRASGVSEDEIASETGEFRIAMDCVMDLLDGQNRAR</sequence>
<dbReference type="Proteomes" id="UP000515153">
    <property type="component" value="Chromosome VII"/>
</dbReference>
<protein>
    <submittedName>
        <fullName evidence="3">Uncharacterized protein</fullName>
    </submittedName>
</protein>
<feature type="region of interest" description="Disordered" evidence="1">
    <location>
        <begin position="156"/>
        <end position="295"/>
    </location>
</feature>
<reference evidence="3" key="2">
    <citation type="submission" date="2019-10" db="EMBL/GenBank/DDBJ databases">
        <authorList>
            <consortium name="NCBI Genome Project"/>
        </authorList>
    </citation>
    <scope>NUCLEOTIDE SEQUENCE</scope>
    <source>
        <strain evidence="3">NI907</strain>
    </source>
</reference>
<dbReference type="AlphaFoldDB" id="A0A6P8AXY4"/>
<keyword evidence="2" id="KW-1185">Reference proteome</keyword>
<evidence type="ECO:0000313" key="3">
    <source>
        <dbReference type="RefSeq" id="XP_030979724.1"/>
    </source>
</evidence>
<name>A0A6P8AXY4_PYRGI</name>
<dbReference type="KEGG" id="pgri:PgNI_11015"/>
<proteinExistence type="predicted"/>
<dbReference type="GeneID" id="41965894"/>
<reference evidence="3" key="3">
    <citation type="submission" date="2025-08" db="UniProtKB">
        <authorList>
            <consortium name="RefSeq"/>
        </authorList>
    </citation>
    <scope>IDENTIFICATION</scope>
    <source>
        <strain evidence="3">NI907</strain>
    </source>
</reference>
<feature type="region of interest" description="Disordered" evidence="1">
    <location>
        <begin position="1"/>
        <end position="29"/>
    </location>
</feature>
<feature type="compositionally biased region" description="Pro residues" evidence="1">
    <location>
        <begin position="166"/>
        <end position="178"/>
    </location>
</feature>
<dbReference type="RefSeq" id="XP_030979724.1">
    <property type="nucleotide sequence ID" value="XM_031130989.1"/>
</dbReference>
<evidence type="ECO:0000256" key="1">
    <source>
        <dbReference type="SAM" id="MobiDB-lite"/>
    </source>
</evidence>